<gene>
    <name evidence="3" type="ORF">US68_C0010G0006</name>
</gene>
<dbReference type="PRINTS" id="PR00081">
    <property type="entry name" value="GDHRDH"/>
</dbReference>
<evidence type="ECO:0000313" key="3">
    <source>
        <dbReference type="EMBL" id="KKQ49873.1"/>
    </source>
</evidence>
<evidence type="ECO:0000313" key="4">
    <source>
        <dbReference type="Proteomes" id="UP000034231"/>
    </source>
</evidence>
<dbReference type="PANTHER" id="PTHR42879">
    <property type="entry name" value="3-OXOACYL-(ACYL-CARRIER-PROTEIN) REDUCTASE"/>
    <property type="match status" value="1"/>
</dbReference>
<comment type="similarity">
    <text evidence="1 2">Belongs to the short-chain dehydrogenases/reductases (SDR) family.</text>
</comment>
<dbReference type="InterPro" id="IPR050259">
    <property type="entry name" value="SDR"/>
</dbReference>
<comment type="caution">
    <text evidence="3">The sequence shown here is derived from an EMBL/GenBank/DDBJ whole genome shotgun (WGS) entry which is preliminary data.</text>
</comment>
<dbReference type="CDD" id="cd05233">
    <property type="entry name" value="SDR_c"/>
    <property type="match status" value="1"/>
</dbReference>
<sequence length="239" mass="26733">MKYAIVTGASTGIGREVSLELAKNDFEIGLVGRNLDGLIETKEEIEKTGGTAKIYECDLSDIKDITELVEEIKNDRRRIDLIANIAGVWHGKDKVFAGIDFDKFEEKILTETMSVGIIAPMFLVNKLLPLMSDGNVINLSGTFENGGKGWLPYYVSKRAIEDFTIGLADELKEKKIKVNCISPSDTATESYRKFFPQYIDDSISPNEIAKQFVKIINSKDTGKIWVIKKNMNPSEGFHK</sequence>
<proteinExistence type="inferred from homology"/>
<dbReference type="Pfam" id="PF00106">
    <property type="entry name" value="adh_short"/>
    <property type="match status" value="1"/>
</dbReference>
<accession>A0A0G0I3G1</accession>
<dbReference type="SUPFAM" id="SSF51735">
    <property type="entry name" value="NAD(P)-binding Rossmann-fold domains"/>
    <property type="match status" value="1"/>
</dbReference>
<reference evidence="3 4" key="1">
    <citation type="journal article" date="2015" name="Nature">
        <title>rRNA introns, odd ribosomes, and small enigmatic genomes across a large radiation of phyla.</title>
        <authorList>
            <person name="Brown C.T."/>
            <person name="Hug L.A."/>
            <person name="Thomas B.C."/>
            <person name="Sharon I."/>
            <person name="Castelle C.J."/>
            <person name="Singh A."/>
            <person name="Wilkins M.J."/>
            <person name="Williams K.H."/>
            <person name="Banfield J.F."/>
        </authorList>
    </citation>
    <scope>NUCLEOTIDE SEQUENCE [LARGE SCALE GENOMIC DNA]</scope>
</reference>
<evidence type="ECO:0000256" key="1">
    <source>
        <dbReference type="ARBA" id="ARBA00006484"/>
    </source>
</evidence>
<dbReference type="PANTHER" id="PTHR42879:SF2">
    <property type="entry name" value="3-OXOACYL-[ACYL-CARRIER-PROTEIN] REDUCTASE FABG"/>
    <property type="match status" value="1"/>
</dbReference>
<dbReference type="PATRIC" id="fig|1618488.3.peg.578"/>
<protein>
    <submittedName>
        <fullName evidence="3">Oxidoreductase</fullName>
    </submittedName>
</protein>
<dbReference type="InterPro" id="IPR002347">
    <property type="entry name" value="SDR_fam"/>
</dbReference>
<dbReference type="AlphaFoldDB" id="A0A0G0I3G1"/>
<organism evidence="3 4">
    <name type="scientific">Candidatus Shapirobacteria bacterium GW2011_GWE1_38_10</name>
    <dbReference type="NCBI Taxonomy" id="1618488"/>
    <lineage>
        <taxon>Bacteria</taxon>
        <taxon>Candidatus Shapironibacteriota</taxon>
    </lineage>
</organism>
<dbReference type="EMBL" id="LBTX01000010">
    <property type="protein sequence ID" value="KKQ49873.1"/>
    <property type="molecule type" value="Genomic_DNA"/>
</dbReference>
<evidence type="ECO:0000256" key="2">
    <source>
        <dbReference type="RuleBase" id="RU000363"/>
    </source>
</evidence>
<dbReference type="InterPro" id="IPR036291">
    <property type="entry name" value="NAD(P)-bd_dom_sf"/>
</dbReference>
<dbReference type="PRINTS" id="PR00080">
    <property type="entry name" value="SDRFAMILY"/>
</dbReference>
<dbReference type="Proteomes" id="UP000034231">
    <property type="component" value="Unassembled WGS sequence"/>
</dbReference>
<dbReference type="Gene3D" id="3.40.50.720">
    <property type="entry name" value="NAD(P)-binding Rossmann-like Domain"/>
    <property type="match status" value="1"/>
</dbReference>
<name>A0A0G0I3G1_9BACT</name>